<feature type="transmembrane region" description="Helical" evidence="1">
    <location>
        <begin position="89"/>
        <end position="109"/>
    </location>
</feature>
<dbReference type="Pfam" id="PF19545">
    <property type="entry name" value="DUF6069"/>
    <property type="match status" value="1"/>
</dbReference>
<keyword evidence="3" id="KW-1185">Reference proteome</keyword>
<dbReference type="InterPro" id="IPR045713">
    <property type="entry name" value="DUF6069"/>
</dbReference>
<keyword evidence="1" id="KW-0472">Membrane</keyword>
<sequence length="139" mass="14785">MNWLNQPLDVRRLPLATLIGALIGVIANLIVYFAARTAGFEFLAPAPPTNEPMPLPAVAVIVSTVIPAIGAAIVLALLNRFAARPLRVFLLIAAVVLVISFAGPFTLPISLIEQMILNVMHIIAAGAIIWALVRFTAAK</sequence>
<keyword evidence="1" id="KW-1133">Transmembrane helix</keyword>
<evidence type="ECO:0000313" key="2">
    <source>
        <dbReference type="EMBL" id="OAN49043.1"/>
    </source>
</evidence>
<keyword evidence="1" id="KW-0812">Transmembrane</keyword>
<evidence type="ECO:0000313" key="3">
    <source>
        <dbReference type="Proteomes" id="UP000078287"/>
    </source>
</evidence>
<organism evidence="2 3">
    <name type="scientific">Chloroflexus islandicus</name>
    <dbReference type="NCBI Taxonomy" id="1707952"/>
    <lineage>
        <taxon>Bacteria</taxon>
        <taxon>Bacillati</taxon>
        <taxon>Chloroflexota</taxon>
        <taxon>Chloroflexia</taxon>
        <taxon>Chloroflexales</taxon>
        <taxon>Chloroflexineae</taxon>
        <taxon>Chloroflexaceae</taxon>
        <taxon>Chloroflexus</taxon>
    </lineage>
</organism>
<feature type="transmembrane region" description="Helical" evidence="1">
    <location>
        <begin position="115"/>
        <end position="133"/>
    </location>
</feature>
<reference evidence="2 3" key="1">
    <citation type="submission" date="2016-04" db="EMBL/GenBank/DDBJ databases">
        <title>Chloroflexus islandicus sp. nov., a thermophilic filamentous anoxygenic phototrophic bacterium from geyser Strokkur (Iceland).</title>
        <authorList>
            <person name="Gaisin V.A."/>
            <person name="Kalashnikov A.M."/>
            <person name="Sukhacheva M.V."/>
            <person name="Grouzdev D.S."/>
            <person name="Ivanov T.M."/>
            <person name="Kuznetsov B."/>
            <person name="Gorlenko V.M."/>
        </authorList>
    </citation>
    <scope>NUCLEOTIDE SEQUENCE [LARGE SCALE GENOMIC DNA]</scope>
    <source>
        <strain evidence="3">isl-2</strain>
    </source>
</reference>
<accession>A0A178MKF1</accession>
<feature type="transmembrane region" description="Helical" evidence="1">
    <location>
        <begin position="12"/>
        <end position="35"/>
    </location>
</feature>
<dbReference type="AlphaFoldDB" id="A0A178MKF1"/>
<protein>
    <submittedName>
        <fullName evidence="2">Uncharacterized protein</fullName>
    </submittedName>
</protein>
<dbReference type="EMBL" id="LWQS01000021">
    <property type="protein sequence ID" value="OAN49043.1"/>
    <property type="molecule type" value="Genomic_DNA"/>
</dbReference>
<dbReference type="Proteomes" id="UP000078287">
    <property type="component" value="Unassembled WGS sequence"/>
</dbReference>
<dbReference type="RefSeq" id="WP_066782613.1">
    <property type="nucleotide sequence ID" value="NZ_LWQS01000021.1"/>
</dbReference>
<evidence type="ECO:0000256" key="1">
    <source>
        <dbReference type="SAM" id="Phobius"/>
    </source>
</evidence>
<feature type="transmembrane region" description="Helical" evidence="1">
    <location>
        <begin position="55"/>
        <end position="77"/>
    </location>
</feature>
<proteinExistence type="predicted"/>
<comment type="caution">
    <text evidence="2">The sequence shown here is derived from an EMBL/GenBank/DDBJ whole genome shotgun (WGS) entry which is preliminary data.</text>
</comment>
<name>A0A178MKF1_9CHLR</name>
<gene>
    <name evidence="2" type="ORF">A6A03_06975</name>
</gene>